<keyword evidence="7" id="KW-0503">Monooxygenase</keyword>
<dbReference type="GO" id="GO:0005506">
    <property type="term" value="F:iron ion binding"/>
    <property type="evidence" value="ECO:0007669"/>
    <property type="project" value="InterPro"/>
</dbReference>
<comment type="cofactor">
    <cofactor evidence="1">
        <name>heme</name>
        <dbReference type="ChEBI" id="CHEBI:30413"/>
    </cofactor>
</comment>
<dbReference type="SUPFAM" id="SSF48264">
    <property type="entry name" value="Cytochrome P450"/>
    <property type="match status" value="1"/>
</dbReference>
<evidence type="ECO:0000256" key="5">
    <source>
        <dbReference type="ARBA" id="ARBA00023002"/>
    </source>
</evidence>
<dbReference type="Proteomes" id="UP000007129">
    <property type="component" value="Unassembled WGS sequence"/>
</dbReference>
<sequence>MKGRGSWRIRELHEQYGPVVRIAPDELSYTTSTAWKKIYGQKTPEFGKCLDGRGIAPTSVNGVKSMMTEEQDRHGRLRRAILPAFSERAVREQEGFLQHYTNTMITQLRKRCAEAQNMTKWYSLVAFDVVSDLAFGESPGCLDNADQPWLQVIGARAKSLVWFQILMQLGLEPYMDKIMPKWAAEARKKHLKLTGDKVSARIARGAEDRKDFMSYILDNKAENLNNTELVIMASTFIVAGSGTAAGGMSGITFLLCSNPDKYKKLCDEIRSTFSKQEEITIQRTSRCEYLKAVIEEGMRMYPPTPSTLPRWVPKGGQEIDGKYVPEGVSDFSYSKKTGRSY</sequence>
<name>K2RZM9_MACPH</name>
<keyword evidence="3" id="KW-0349">Heme</keyword>
<dbReference type="STRING" id="1126212.K2RZM9"/>
<dbReference type="Gene3D" id="1.10.630.10">
    <property type="entry name" value="Cytochrome P450"/>
    <property type="match status" value="1"/>
</dbReference>
<accession>K2RZM9</accession>
<dbReference type="GO" id="GO:0004497">
    <property type="term" value="F:monooxygenase activity"/>
    <property type="evidence" value="ECO:0007669"/>
    <property type="project" value="UniProtKB-KW"/>
</dbReference>
<dbReference type="eggNOG" id="KOG0158">
    <property type="taxonomic scope" value="Eukaryota"/>
</dbReference>
<dbReference type="GO" id="GO:0020037">
    <property type="term" value="F:heme binding"/>
    <property type="evidence" value="ECO:0007669"/>
    <property type="project" value="InterPro"/>
</dbReference>
<dbReference type="InterPro" id="IPR001128">
    <property type="entry name" value="Cyt_P450"/>
</dbReference>
<dbReference type="HOGENOM" id="CLU_001570_14_11_1"/>
<evidence type="ECO:0000256" key="1">
    <source>
        <dbReference type="ARBA" id="ARBA00001971"/>
    </source>
</evidence>
<dbReference type="PANTHER" id="PTHR24305">
    <property type="entry name" value="CYTOCHROME P450"/>
    <property type="match status" value="1"/>
</dbReference>
<keyword evidence="6" id="KW-0408">Iron</keyword>
<evidence type="ECO:0000256" key="2">
    <source>
        <dbReference type="ARBA" id="ARBA00010617"/>
    </source>
</evidence>
<evidence type="ECO:0000256" key="7">
    <source>
        <dbReference type="ARBA" id="ARBA00023033"/>
    </source>
</evidence>
<dbReference type="Pfam" id="PF00067">
    <property type="entry name" value="p450"/>
    <property type="match status" value="1"/>
</dbReference>
<evidence type="ECO:0000256" key="4">
    <source>
        <dbReference type="ARBA" id="ARBA00022723"/>
    </source>
</evidence>
<dbReference type="InterPro" id="IPR050121">
    <property type="entry name" value="Cytochrome_P450_monoxygenase"/>
</dbReference>
<comment type="similarity">
    <text evidence="2">Belongs to the cytochrome P450 family.</text>
</comment>
<dbReference type="AlphaFoldDB" id="K2RZM9"/>
<keyword evidence="4" id="KW-0479">Metal-binding</keyword>
<dbReference type="PANTHER" id="PTHR24305:SF230">
    <property type="entry name" value="P450, PUTATIVE (EUROFUNG)-RELATED"/>
    <property type="match status" value="1"/>
</dbReference>
<protein>
    <submittedName>
        <fullName evidence="8">Cytochrome P450</fullName>
    </submittedName>
</protein>
<proteinExistence type="inferred from homology"/>
<evidence type="ECO:0000313" key="8">
    <source>
        <dbReference type="EMBL" id="EKG15664.1"/>
    </source>
</evidence>
<dbReference type="GO" id="GO:0016705">
    <property type="term" value="F:oxidoreductase activity, acting on paired donors, with incorporation or reduction of molecular oxygen"/>
    <property type="evidence" value="ECO:0007669"/>
    <property type="project" value="InterPro"/>
</dbReference>
<keyword evidence="5" id="KW-0560">Oxidoreductase</keyword>
<evidence type="ECO:0000313" key="9">
    <source>
        <dbReference type="Proteomes" id="UP000007129"/>
    </source>
</evidence>
<dbReference type="InParanoid" id="K2RZM9"/>
<evidence type="ECO:0000256" key="3">
    <source>
        <dbReference type="ARBA" id="ARBA00022617"/>
    </source>
</evidence>
<dbReference type="CDD" id="cd11058">
    <property type="entry name" value="CYP60B-like"/>
    <property type="match status" value="1"/>
</dbReference>
<evidence type="ECO:0000256" key="6">
    <source>
        <dbReference type="ARBA" id="ARBA00023004"/>
    </source>
</evidence>
<gene>
    <name evidence="8" type="ORF">MPH_07099</name>
</gene>
<organism evidence="8 9">
    <name type="scientific">Macrophomina phaseolina (strain MS6)</name>
    <name type="common">Charcoal rot fungus</name>
    <dbReference type="NCBI Taxonomy" id="1126212"/>
    <lineage>
        <taxon>Eukaryota</taxon>
        <taxon>Fungi</taxon>
        <taxon>Dikarya</taxon>
        <taxon>Ascomycota</taxon>
        <taxon>Pezizomycotina</taxon>
        <taxon>Dothideomycetes</taxon>
        <taxon>Dothideomycetes incertae sedis</taxon>
        <taxon>Botryosphaeriales</taxon>
        <taxon>Botryosphaeriaceae</taxon>
        <taxon>Macrophomina</taxon>
    </lineage>
</organism>
<comment type="caution">
    <text evidence="8">The sequence shown here is derived from an EMBL/GenBank/DDBJ whole genome shotgun (WGS) entry which is preliminary data.</text>
</comment>
<dbReference type="VEuPathDB" id="FungiDB:MPH_07099"/>
<dbReference type="EMBL" id="AHHD01000293">
    <property type="protein sequence ID" value="EKG15664.1"/>
    <property type="molecule type" value="Genomic_DNA"/>
</dbReference>
<dbReference type="InterPro" id="IPR036396">
    <property type="entry name" value="Cyt_P450_sf"/>
</dbReference>
<reference evidence="8 9" key="1">
    <citation type="journal article" date="2012" name="BMC Genomics">
        <title>Tools to kill: Genome of one of the most destructive plant pathogenic fungi Macrophomina phaseolina.</title>
        <authorList>
            <person name="Islam M.S."/>
            <person name="Haque M.S."/>
            <person name="Islam M.M."/>
            <person name="Emdad E.M."/>
            <person name="Halim A."/>
            <person name="Hossen Q.M.M."/>
            <person name="Hossain M.Z."/>
            <person name="Ahmed B."/>
            <person name="Rahim S."/>
            <person name="Rahman M.S."/>
            <person name="Alam M.M."/>
            <person name="Hou S."/>
            <person name="Wan X."/>
            <person name="Saito J.A."/>
            <person name="Alam M."/>
        </authorList>
    </citation>
    <scope>NUCLEOTIDE SEQUENCE [LARGE SCALE GENOMIC DNA]</scope>
    <source>
        <strain evidence="8 9">MS6</strain>
    </source>
</reference>
<dbReference type="OrthoDB" id="1470350at2759"/>